<dbReference type="Pfam" id="PF16486">
    <property type="entry name" value="ArgoN"/>
    <property type="match status" value="1"/>
</dbReference>
<dbReference type="Gene3D" id="2.170.260.10">
    <property type="entry name" value="paz domain"/>
    <property type="match status" value="1"/>
</dbReference>
<dbReference type="Gene3D" id="3.40.50.2300">
    <property type="match status" value="1"/>
</dbReference>
<dbReference type="Pfam" id="PF08699">
    <property type="entry name" value="ArgoL1"/>
    <property type="match status" value="1"/>
</dbReference>
<dbReference type="Proteomes" id="UP000053558">
    <property type="component" value="Unassembled WGS sequence"/>
</dbReference>
<dbReference type="InterPro" id="IPR045246">
    <property type="entry name" value="Piwi_ago-like"/>
</dbReference>
<feature type="region of interest" description="Disordered" evidence="2">
    <location>
        <begin position="937"/>
        <end position="964"/>
    </location>
</feature>
<dbReference type="InterPro" id="IPR003100">
    <property type="entry name" value="PAZ_dom"/>
</dbReference>
<dbReference type="SMART" id="SM00950">
    <property type="entry name" value="Piwi"/>
    <property type="match status" value="1"/>
</dbReference>
<reference evidence="6" key="1">
    <citation type="journal article" date="2012" name="Science">
        <title>The Paleozoic origin of enzymatic lignin decomposition reconstructed from 31 fungal genomes.</title>
        <authorList>
            <person name="Floudas D."/>
            <person name="Binder M."/>
            <person name="Riley R."/>
            <person name="Barry K."/>
            <person name="Blanchette R.A."/>
            <person name="Henrissat B."/>
            <person name="Martinez A.T."/>
            <person name="Otillar R."/>
            <person name="Spatafora J.W."/>
            <person name="Yadav J.S."/>
            <person name="Aerts A."/>
            <person name="Benoit I."/>
            <person name="Boyd A."/>
            <person name="Carlson A."/>
            <person name="Copeland A."/>
            <person name="Coutinho P.M."/>
            <person name="de Vries R.P."/>
            <person name="Ferreira P."/>
            <person name="Findley K."/>
            <person name="Foster B."/>
            <person name="Gaskell J."/>
            <person name="Glotzer D."/>
            <person name="Gorecki P."/>
            <person name="Heitman J."/>
            <person name="Hesse C."/>
            <person name="Hori C."/>
            <person name="Igarashi K."/>
            <person name="Jurgens J.A."/>
            <person name="Kallen N."/>
            <person name="Kersten P."/>
            <person name="Kohler A."/>
            <person name="Kuees U."/>
            <person name="Kumar T.K.A."/>
            <person name="Kuo A."/>
            <person name="LaButti K."/>
            <person name="Larrondo L.F."/>
            <person name="Lindquist E."/>
            <person name="Ling A."/>
            <person name="Lombard V."/>
            <person name="Lucas S."/>
            <person name="Lundell T."/>
            <person name="Martin R."/>
            <person name="McLaughlin D.J."/>
            <person name="Morgenstern I."/>
            <person name="Morin E."/>
            <person name="Murat C."/>
            <person name="Nagy L.G."/>
            <person name="Nolan M."/>
            <person name="Ohm R.A."/>
            <person name="Patyshakuliyeva A."/>
            <person name="Rokas A."/>
            <person name="Ruiz-Duenas F.J."/>
            <person name="Sabat G."/>
            <person name="Salamov A."/>
            <person name="Samejima M."/>
            <person name="Schmutz J."/>
            <person name="Slot J.C."/>
            <person name="St John F."/>
            <person name="Stenlid J."/>
            <person name="Sun H."/>
            <person name="Sun S."/>
            <person name="Syed K."/>
            <person name="Tsang A."/>
            <person name="Wiebenga A."/>
            <person name="Young D."/>
            <person name="Pisabarro A."/>
            <person name="Eastwood D.C."/>
            <person name="Martin F."/>
            <person name="Cullen D."/>
            <person name="Grigoriev I.V."/>
            <person name="Hibbett D.S."/>
        </authorList>
    </citation>
    <scope>NUCLEOTIDE SEQUENCE [LARGE SCALE GENOMIC DNA]</scope>
    <source>
        <strain evidence="6">RWD-64-598 SS2</strain>
    </source>
</reference>
<dbReference type="AlphaFoldDB" id="A0A5M3MFV7"/>
<dbReference type="OrthoDB" id="10252740at2759"/>
<comment type="caution">
    <text evidence="5">The sequence shown here is derived from an EMBL/GenBank/DDBJ whole genome shotgun (WGS) entry which is preliminary data.</text>
</comment>
<dbReference type="InterPro" id="IPR036397">
    <property type="entry name" value="RNaseH_sf"/>
</dbReference>
<feature type="domain" description="Piwi" evidence="4">
    <location>
        <begin position="609"/>
        <end position="929"/>
    </location>
</feature>
<evidence type="ECO:0000259" key="3">
    <source>
        <dbReference type="PROSITE" id="PS50821"/>
    </source>
</evidence>
<evidence type="ECO:0000256" key="2">
    <source>
        <dbReference type="SAM" id="MobiDB-lite"/>
    </source>
</evidence>
<dbReference type="PROSITE" id="PS50822">
    <property type="entry name" value="PIWI"/>
    <property type="match status" value="1"/>
</dbReference>
<feature type="domain" description="PAZ" evidence="3">
    <location>
        <begin position="316"/>
        <end position="423"/>
    </location>
</feature>
<dbReference type="Gene3D" id="3.30.420.10">
    <property type="entry name" value="Ribonuclease H-like superfamily/Ribonuclease H"/>
    <property type="match status" value="1"/>
</dbReference>
<organism evidence="5 6">
    <name type="scientific">Coniophora puteana (strain RWD-64-598)</name>
    <name type="common">Brown rot fungus</name>
    <dbReference type="NCBI Taxonomy" id="741705"/>
    <lineage>
        <taxon>Eukaryota</taxon>
        <taxon>Fungi</taxon>
        <taxon>Dikarya</taxon>
        <taxon>Basidiomycota</taxon>
        <taxon>Agaricomycotina</taxon>
        <taxon>Agaricomycetes</taxon>
        <taxon>Agaricomycetidae</taxon>
        <taxon>Boletales</taxon>
        <taxon>Coniophorineae</taxon>
        <taxon>Coniophoraceae</taxon>
        <taxon>Coniophora</taxon>
    </lineage>
</organism>
<feature type="compositionally biased region" description="Low complexity" evidence="2">
    <location>
        <begin position="939"/>
        <end position="948"/>
    </location>
</feature>
<dbReference type="PANTHER" id="PTHR22891">
    <property type="entry name" value="EUKARYOTIC TRANSLATION INITIATION FACTOR 2C"/>
    <property type="match status" value="1"/>
</dbReference>
<feature type="compositionally biased region" description="Basic and acidic residues" evidence="2">
    <location>
        <begin position="954"/>
        <end position="964"/>
    </location>
</feature>
<sequence>MSNRGARGGPRGGGESRGGRGGRGGPAGGPRGGGGGGGGYGGGGRGGGGGGYRGGGPARGGGPIIFQQDRPATEDQRLATTAQLEGTLKKLPFRAERPYRPGFGTLGTRITLRSNFFPVKVPKGTIFDYSIKISPDPGGRKTRNRIFQLLEASTNQQWRPYVNVVAHDRSARLVSAKKFPQPLDIPITFVDEGRTQPDPRAKVYTVSIEFTRELDMSQINKYTEGGQEYRDYDPLPLISALNLILQYKAAHSGFRVGAGQDKASTASKYFFPTLDRFPLGPGVEAWKGFFVSVRPVYKEMMINVNACMSAFYKPGKLSDAIMEFRRESRGGIPARFTQRLSVTTTHLGYKQRKPVRRILSATARTYKFQCDEYGGGQISVEDYFKRKYKITLRNANDLPVVDISGPNSRNAIIVPAELCEIEPGQMYGKLSDKETASMIRYACRRPIENATSIVNEGFPSLGFTPDTFGDPARAFGLSVVGDMATVPGRELPPPKLSYSGGKPLFAKNGAWNILEVKFHKGADVRSWWVLVVNDQRPVFQGPNDQALTAIWRGFGEKLRKSGVRLQTSPTLIATDQLPPPGSDPGRARAMSMIENKIQSNISKSGKPTYILVLLSGVDKFIYPGIKRLCDVQLGVHTMHMLTDKVLRGWPEDMNKQDQYFSNVALKLNAKLGGVNHLLDAESMRWLTEQKRRIMIVGMDVTHPSPGSMAGTPSIAAVVANVDEQFVQFPASMRIQQSKKEMITDLTEMMVERLVAYQGKNKTLPDRIYLYRDGVSEGQFDSVLVQELPKVQEAFKKVGTGTLAGAKAQAYKPKLTIIVCGKRHHARFYPTDSRHADKNGNTQPGTIVDQGVTTVYDFDFYLQAHAGLQGTVKPTHYTVIYDENKLGANEIQQGTHTYSYLYARATKAVSLVPAAYYADLACERGRCYLNDLLNADEQQSSAGGSTSGAPRRPRNQQEKEAEEQRVFERAERLWGNGVHPDLRGSMFYI</sequence>
<dbReference type="GO" id="GO:0003723">
    <property type="term" value="F:RNA binding"/>
    <property type="evidence" value="ECO:0007669"/>
    <property type="project" value="InterPro"/>
</dbReference>
<dbReference type="SMART" id="SM01163">
    <property type="entry name" value="DUF1785"/>
    <property type="match status" value="1"/>
</dbReference>
<dbReference type="SUPFAM" id="SSF101690">
    <property type="entry name" value="PAZ domain"/>
    <property type="match status" value="1"/>
</dbReference>
<dbReference type="InterPro" id="IPR032472">
    <property type="entry name" value="ArgoL2"/>
</dbReference>
<dbReference type="EMBL" id="JH711583">
    <property type="protein sequence ID" value="EIW78043.1"/>
    <property type="molecule type" value="Genomic_DNA"/>
</dbReference>
<dbReference type="InterPro" id="IPR003165">
    <property type="entry name" value="Piwi"/>
</dbReference>
<accession>A0A5M3MFV7</accession>
<dbReference type="PROSITE" id="PS50821">
    <property type="entry name" value="PAZ"/>
    <property type="match status" value="1"/>
</dbReference>
<gene>
    <name evidence="5" type="ORF">CONPUDRAFT_109390</name>
</gene>
<dbReference type="SUPFAM" id="SSF53098">
    <property type="entry name" value="Ribonuclease H-like"/>
    <property type="match status" value="1"/>
</dbReference>
<dbReference type="CDD" id="cd02846">
    <property type="entry name" value="PAZ_argonaute_like"/>
    <property type="match status" value="1"/>
</dbReference>
<evidence type="ECO:0000313" key="5">
    <source>
        <dbReference type="EMBL" id="EIW78043.1"/>
    </source>
</evidence>
<protein>
    <submittedName>
        <fullName evidence="5">Piwi-domain-containing protein</fullName>
    </submittedName>
</protein>
<dbReference type="Pfam" id="PF16488">
    <property type="entry name" value="ArgoL2"/>
    <property type="match status" value="1"/>
</dbReference>
<dbReference type="Pfam" id="PF02171">
    <property type="entry name" value="Piwi"/>
    <property type="match status" value="1"/>
</dbReference>
<evidence type="ECO:0000259" key="4">
    <source>
        <dbReference type="PROSITE" id="PS50822"/>
    </source>
</evidence>
<name>A0A5M3MFV7_CONPW</name>
<dbReference type="SMART" id="SM00949">
    <property type="entry name" value="PAZ"/>
    <property type="match status" value="1"/>
</dbReference>
<dbReference type="Pfam" id="PF02170">
    <property type="entry name" value="PAZ"/>
    <property type="match status" value="1"/>
</dbReference>
<keyword evidence="6" id="KW-1185">Reference proteome</keyword>
<dbReference type="GeneID" id="19198772"/>
<dbReference type="InterPro" id="IPR014811">
    <property type="entry name" value="ArgoL1"/>
</dbReference>
<feature type="region of interest" description="Disordered" evidence="2">
    <location>
        <begin position="1"/>
        <end position="66"/>
    </location>
</feature>
<comment type="similarity">
    <text evidence="1">Belongs to the argonaute family.</text>
</comment>
<dbReference type="InterPro" id="IPR036085">
    <property type="entry name" value="PAZ_dom_sf"/>
</dbReference>
<dbReference type="RefSeq" id="XP_007772308.1">
    <property type="nucleotide sequence ID" value="XM_007774118.1"/>
</dbReference>
<dbReference type="InterPro" id="IPR032474">
    <property type="entry name" value="Argonaute_N"/>
</dbReference>
<evidence type="ECO:0000256" key="1">
    <source>
        <dbReference type="RuleBase" id="RU361178"/>
    </source>
</evidence>
<feature type="compositionally biased region" description="Gly residues" evidence="2">
    <location>
        <begin position="1"/>
        <end position="63"/>
    </location>
</feature>
<dbReference type="OMA" id="MGQWPGE"/>
<evidence type="ECO:0000313" key="6">
    <source>
        <dbReference type="Proteomes" id="UP000053558"/>
    </source>
</evidence>
<dbReference type="KEGG" id="cput:CONPUDRAFT_109390"/>
<dbReference type="InterPro" id="IPR012337">
    <property type="entry name" value="RNaseH-like_sf"/>
</dbReference>
<dbReference type="CDD" id="cd04657">
    <property type="entry name" value="Piwi_ago-like"/>
    <property type="match status" value="1"/>
</dbReference>
<proteinExistence type="inferred from homology"/>